<dbReference type="GO" id="GO:0031380">
    <property type="term" value="C:nuclear RNA-directed RNA polymerase complex"/>
    <property type="evidence" value="ECO:0007669"/>
    <property type="project" value="TreeGrafter"/>
</dbReference>
<evidence type="ECO:0000259" key="8">
    <source>
        <dbReference type="PROSITE" id="PS51981"/>
    </source>
</evidence>
<keyword evidence="3" id="KW-0479">Metal-binding</keyword>
<dbReference type="InterPro" id="IPR041679">
    <property type="entry name" value="DNA2/NAM7-like_C"/>
</dbReference>
<evidence type="ECO:0000313" key="9">
    <source>
        <dbReference type="EMBL" id="CAD6938736.1"/>
    </source>
</evidence>
<comment type="subcellular location">
    <subcellularLocation>
        <location evidence="1">Cytoplasm</location>
    </subcellularLocation>
</comment>
<protein>
    <recommendedName>
        <fullName evidence="8">RZ-type domain-containing protein</fullName>
    </recommendedName>
</protein>
<evidence type="ECO:0000256" key="2">
    <source>
        <dbReference type="ARBA" id="ARBA00022490"/>
    </source>
</evidence>
<feature type="compositionally biased region" description="Acidic residues" evidence="7">
    <location>
        <begin position="805"/>
        <end position="824"/>
    </location>
</feature>
<sequence>IAPADVRDKLYPFLHKNFTFNHPKVMTNFARMLAASGSGDERWTTAERSAFLSRLCDPNRGGMDRVKEILLKPTVTKSTFSQHLLYQNGMILVFMFLTSSTVLKTAVATSTNLLYGIIDSYLDVVLNASKEGVRQLIESRGHNLQGSDTTSMVQVFKPLILLVNEYLNRFPAAALSRFDALHAFLSEVSSRLDEWVRAFTVGTFQDQLSCVGTDKERWVNFIKASLQQKITKMQQTLEFAKSSVTIRSAPAERPATHRPIPVGEGQLQMLIRDFDPPGGLRESGPRHDNDHALIRDVGVHPTSQEIACRQPPYIPYNFIGAPHHLASGSPEQQLDIHFRLLREELVEPLRGSLSALSHELESLSQGGNQLDRLLKKGGGRFKAGVAFESQQSQKAWDYQLERLLNPGALVAVMSSAEEDDQVETFLGLVRSPPAEIKASVRNHRPTVKIEFFEKRAIHFALSTTKCAGTQLLAEVRGVMYESVAPFLRNLKETTSAQLPFAELLALPTSVPTSPMTVQPPRYARNPTFSYNLSGLLRKESARASEGLHMTLNEDSQERARVVLKEHGTLDGTQADAVIDTLSREVGIIQGPPGTGKSYTGVALINTLLKSKIDPILVVCMTNHALDSVLSKVLDQGLTKNIVRLGSRSKDERISSYNLEALVATRQKTEDDRGARREWCNLKLAQEEMLKGVKQLKGGSVDNTQLFDLATSTSPDHVFSMLDFSPSLWPAISEWVASNRRQGSNKRTTRLDDIDIFDFWRCGVDLDMLQRPAATATASKGKDVLRDATAATNRYEVLAERSDSGSDAEEPWPCDMDDEDDDVEEREGREHASAAEAAIVEVEEETDEESLQDELTAPRPSWPDIKHRGSLELLLDDPNVWSYSRADRALLVDQWTAIFRQAALSSLDDIYDKVQTARAGVQEHRDQERLSVLRHCKIIGATTNGAAKAAELLKKVKPRVLLVEEAGQVLEAHILAILSSSVEHLILIGDHKQLRPQVTNYGLSMDNKRGRGHLHRLDFSMMEHLAEESKLPVSRITTQRRMRPEICDLIRPVQELDDHDSVKHRGDIKGVATNCFFFSHDHAESAQETSRTNEFEADMAVDFVRHLVHQGYTGANDICIIVAYLSQIAKVKERLFSHQINIVLSEKDADALAEAEARDADADYHPEAVIVTQSLGTSVRVATVDNFQGEEAKIIILSLVRNQGVDSDEQLASSRFLRKSGIGFLKSPNRSYVALSRARDGLFVFGNAGLLHDHSPFWAQILEKMEAKGGIVGGIPIICSRHPEKGIREVSEVGQLRLLSPNGGCEEVCGDVRRCGHVCKAKCHPGDSAHTLLPCLDNCTRLLDCQHPCKKRCGDKCGPCDFIVPVVGLPCGHSAVEVRCAQVESGQVWCAEPVIKTLAKCGHQITTACSMDASTIACTETCLETLPCCGRICQSGCQQCTNLNVTKRRLDASSEEDECDSDEVASAGKAPSLIRRTRHSPHVCGQKRRCGHACKEARAKCASQTANGHASTDVAPVPTHVECHVSEYLATSLATMSWAADILARADGHFQMSTFYNKGPNEDWQSSSSIPTDFFSAFVCPFCKKPASAMRYGRPKKRAFLDEQERKHIDAAERHCKFLAERTAQLDVDQLAQVFKSPQSKRQIQGPVQHTLTLKGQKKLLHQLARSSDPTPADFWDNLLQFGFSQSTAVAWAESVQPILAVNRGADRMLKEKSPHVQAWQAAVSQAHQRILATLDPCDVRRDQKALQLARASVSIPEPRAQSKYHLISIFIALDCRMLLATLGKTVDGAIQSKEDEKWPNFVDLILSSGSQDAQKAFKRAEESLHGKDALRAQAYDTRFRAELLMNKLGKSIAKAQGDALSLVELEQRAERDLGKLCRHWRQVVRATTADANFKDQIDSVVSQRLADVEHFVKLGQRRKEELKMIVSAMFTSNVDMRYGGHFYRCGNGHSFVIGNCGGAMEVSRCPECGVAIGGSDHTLAAGNTSDTEMEQIAREFGARPSPWPWARA</sequence>
<dbReference type="CDD" id="cd06008">
    <property type="entry name" value="NF-X1-zinc-finger"/>
    <property type="match status" value="1"/>
</dbReference>
<feature type="non-terminal residue" evidence="9">
    <location>
        <position position="1"/>
    </location>
</feature>
<dbReference type="InterPro" id="IPR041677">
    <property type="entry name" value="DNA2/NAM7_AAA_11"/>
</dbReference>
<dbReference type="EMBL" id="CAJHJF010003848">
    <property type="protein sequence ID" value="CAD6938736.1"/>
    <property type="molecule type" value="Genomic_DNA"/>
</dbReference>
<feature type="compositionally biased region" description="Acidic residues" evidence="7">
    <location>
        <begin position="840"/>
        <end position="851"/>
    </location>
</feature>
<dbReference type="InterPro" id="IPR027417">
    <property type="entry name" value="P-loop_NTPase"/>
</dbReference>
<dbReference type="Pfam" id="PF20173">
    <property type="entry name" value="ZnF_RZ-type"/>
    <property type="match status" value="1"/>
</dbReference>
<dbReference type="InterPro" id="IPR046439">
    <property type="entry name" value="ZF_RZ_dom"/>
</dbReference>
<evidence type="ECO:0000256" key="7">
    <source>
        <dbReference type="SAM" id="MobiDB-lite"/>
    </source>
</evidence>
<evidence type="ECO:0000256" key="1">
    <source>
        <dbReference type="ARBA" id="ARBA00004496"/>
    </source>
</evidence>
<evidence type="ECO:0000256" key="3">
    <source>
        <dbReference type="ARBA" id="ARBA00022723"/>
    </source>
</evidence>
<dbReference type="Pfam" id="PF13087">
    <property type="entry name" value="AAA_12"/>
    <property type="match status" value="1"/>
</dbReference>
<dbReference type="GO" id="GO:0002376">
    <property type="term" value="P:immune system process"/>
    <property type="evidence" value="ECO:0007669"/>
    <property type="project" value="UniProtKB-KW"/>
</dbReference>
<feature type="domain" description="RZ-type" evidence="8">
    <location>
        <begin position="1917"/>
        <end position="1995"/>
    </location>
</feature>
<dbReference type="CDD" id="cd18808">
    <property type="entry name" value="SF1_C_Upf1"/>
    <property type="match status" value="1"/>
</dbReference>
<comment type="caution">
    <text evidence="9">The sequence shown here is derived from an EMBL/GenBank/DDBJ whole genome shotgun (WGS) entry which is preliminary data.</text>
</comment>
<dbReference type="GO" id="GO:0031048">
    <property type="term" value="P:regulatory ncRNA-mediated heterochromatin formation"/>
    <property type="evidence" value="ECO:0007669"/>
    <property type="project" value="TreeGrafter"/>
</dbReference>
<dbReference type="Proteomes" id="UP000836404">
    <property type="component" value="Unassembled WGS sequence"/>
</dbReference>
<dbReference type="SUPFAM" id="SSF52540">
    <property type="entry name" value="P-loop containing nucleoside triphosphate hydrolases"/>
    <property type="match status" value="1"/>
</dbReference>
<dbReference type="PANTHER" id="PTHR10887">
    <property type="entry name" value="DNA2/NAM7 HELICASE FAMILY"/>
    <property type="match status" value="1"/>
</dbReference>
<dbReference type="PANTHER" id="PTHR10887:SF341">
    <property type="entry name" value="NFX1-TYPE ZINC FINGER-CONTAINING PROTEIN 1"/>
    <property type="match status" value="1"/>
</dbReference>
<dbReference type="InterPro" id="IPR045055">
    <property type="entry name" value="DNA2/NAM7-like"/>
</dbReference>
<reference evidence="9 10" key="1">
    <citation type="submission" date="2020-10" db="EMBL/GenBank/DDBJ databases">
        <authorList>
            <person name="Sedaghatjoo S."/>
        </authorList>
    </citation>
    <scope>NUCLEOTIDE SEQUENCE [LARGE SCALE GENOMIC DNA]</scope>
    <source>
        <strain evidence="9 10">LLFL</strain>
    </source>
</reference>
<evidence type="ECO:0000256" key="6">
    <source>
        <dbReference type="ARBA" id="ARBA00022859"/>
    </source>
</evidence>
<keyword evidence="10" id="KW-1185">Reference proteome</keyword>
<proteinExistence type="predicted"/>
<dbReference type="GO" id="GO:0008270">
    <property type="term" value="F:zinc ion binding"/>
    <property type="evidence" value="ECO:0007669"/>
    <property type="project" value="UniProtKB-KW"/>
</dbReference>
<dbReference type="Pfam" id="PF13086">
    <property type="entry name" value="AAA_11"/>
    <property type="match status" value="1"/>
</dbReference>
<dbReference type="InterPro" id="IPR047187">
    <property type="entry name" value="SF1_C_Upf1"/>
</dbReference>
<keyword evidence="2" id="KW-0963">Cytoplasm</keyword>
<keyword evidence="6" id="KW-0391">Immunity</keyword>
<dbReference type="PROSITE" id="PS51981">
    <property type="entry name" value="ZF_RZ"/>
    <property type="match status" value="1"/>
</dbReference>
<evidence type="ECO:0000256" key="5">
    <source>
        <dbReference type="ARBA" id="ARBA00022833"/>
    </source>
</evidence>
<dbReference type="GO" id="GO:0004386">
    <property type="term" value="F:helicase activity"/>
    <property type="evidence" value="ECO:0007669"/>
    <property type="project" value="InterPro"/>
</dbReference>
<evidence type="ECO:0000256" key="4">
    <source>
        <dbReference type="ARBA" id="ARBA00022771"/>
    </source>
</evidence>
<evidence type="ECO:0000313" key="10">
    <source>
        <dbReference type="Proteomes" id="UP000836404"/>
    </source>
</evidence>
<organism evidence="9 10">
    <name type="scientific">Tilletia laevis</name>
    <dbReference type="NCBI Taxonomy" id="157183"/>
    <lineage>
        <taxon>Eukaryota</taxon>
        <taxon>Fungi</taxon>
        <taxon>Dikarya</taxon>
        <taxon>Basidiomycota</taxon>
        <taxon>Ustilaginomycotina</taxon>
        <taxon>Exobasidiomycetes</taxon>
        <taxon>Tilletiales</taxon>
        <taxon>Tilletiaceae</taxon>
        <taxon>Tilletia</taxon>
    </lineage>
</organism>
<keyword evidence="4" id="KW-0863">Zinc-finger</keyword>
<name>A0A9N8LS96_9BASI</name>
<keyword evidence="5" id="KW-0862">Zinc</keyword>
<accession>A0A9N8LS96</accession>
<feature type="region of interest" description="Disordered" evidence="7">
    <location>
        <begin position="796"/>
        <end position="860"/>
    </location>
</feature>
<gene>
    <name evidence="9" type="ORF">JKILLFL_G5210</name>
</gene>
<dbReference type="Gene3D" id="3.40.50.300">
    <property type="entry name" value="P-loop containing nucleotide triphosphate hydrolases"/>
    <property type="match status" value="3"/>
</dbReference>
<dbReference type="GO" id="GO:0005737">
    <property type="term" value="C:cytoplasm"/>
    <property type="evidence" value="ECO:0007669"/>
    <property type="project" value="UniProtKB-SubCell"/>
</dbReference>